<evidence type="ECO:0000313" key="1">
    <source>
        <dbReference type="EMBL" id="CAF1422443.1"/>
    </source>
</evidence>
<protein>
    <submittedName>
        <fullName evidence="1">Uncharacterized protein</fullName>
    </submittedName>
</protein>
<keyword evidence="2" id="KW-1185">Reference proteome</keyword>
<accession>A0A815MF37</accession>
<comment type="caution">
    <text evidence="1">The sequence shown here is derived from an EMBL/GenBank/DDBJ whole genome shotgun (WGS) entry which is preliminary data.</text>
</comment>
<sequence length="139" mass="16627">MHRILFPQEARCLYDWNGQTISKCALDKLQVGCIVRCIIRNESSEQVIWEALYFEILKIKDGTFWGKTLDIYRLGEDVIGLPTNTIFTFRKNHIAEIPIMWQPSYIRKNLILSYNTLYKQNGFILYLKNFSWYIHFFHP</sequence>
<proteinExistence type="predicted"/>
<dbReference type="EMBL" id="CAJNOL010001810">
    <property type="protein sequence ID" value="CAF1422443.1"/>
    <property type="molecule type" value="Genomic_DNA"/>
</dbReference>
<dbReference type="AlphaFoldDB" id="A0A815MF37"/>
<dbReference type="Proteomes" id="UP000663870">
    <property type="component" value="Unassembled WGS sequence"/>
</dbReference>
<name>A0A815MF37_9BILA</name>
<reference evidence="1" key="1">
    <citation type="submission" date="2021-02" db="EMBL/GenBank/DDBJ databases">
        <authorList>
            <person name="Nowell W R."/>
        </authorList>
    </citation>
    <scope>NUCLEOTIDE SEQUENCE</scope>
</reference>
<organism evidence="1 2">
    <name type="scientific">Rotaria sordida</name>
    <dbReference type="NCBI Taxonomy" id="392033"/>
    <lineage>
        <taxon>Eukaryota</taxon>
        <taxon>Metazoa</taxon>
        <taxon>Spiralia</taxon>
        <taxon>Gnathifera</taxon>
        <taxon>Rotifera</taxon>
        <taxon>Eurotatoria</taxon>
        <taxon>Bdelloidea</taxon>
        <taxon>Philodinida</taxon>
        <taxon>Philodinidae</taxon>
        <taxon>Rotaria</taxon>
    </lineage>
</organism>
<gene>
    <name evidence="1" type="ORF">JXQ802_LOCUS35935</name>
</gene>
<evidence type="ECO:0000313" key="2">
    <source>
        <dbReference type="Proteomes" id="UP000663870"/>
    </source>
</evidence>